<accession>A0A5B0Q449</accession>
<feature type="domain" description="Pyridoxine 5'-phosphate oxidase dimerisation C-terminal" evidence="10">
    <location>
        <begin position="247"/>
        <end position="293"/>
    </location>
</feature>
<dbReference type="PANTHER" id="PTHR10851:SF0">
    <property type="entry name" value="PYRIDOXINE-5'-PHOSPHATE OXIDASE"/>
    <property type="match status" value="1"/>
</dbReference>
<evidence type="ECO:0000259" key="10">
    <source>
        <dbReference type="Pfam" id="PF10590"/>
    </source>
</evidence>
<dbReference type="Pfam" id="PF10590">
    <property type="entry name" value="PNP_phzG_C"/>
    <property type="match status" value="1"/>
</dbReference>
<dbReference type="PANTHER" id="PTHR10851">
    <property type="entry name" value="PYRIDOXINE-5-PHOSPHATE OXIDASE"/>
    <property type="match status" value="1"/>
</dbReference>
<evidence type="ECO:0000259" key="9">
    <source>
        <dbReference type="Pfam" id="PF01243"/>
    </source>
</evidence>
<evidence type="ECO:0000256" key="7">
    <source>
        <dbReference type="ARBA" id="ARBA00023002"/>
    </source>
</evidence>
<dbReference type="InterPro" id="IPR011576">
    <property type="entry name" value="Pyridox_Oxase_N"/>
</dbReference>
<evidence type="ECO:0000256" key="6">
    <source>
        <dbReference type="ARBA" id="ARBA00022643"/>
    </source>
</evidence>
<comment type="pathway">
    <text evidence="2">Cofactor metabolism; pyridoxal 5'-phosphate salvage; pyridoxal 5'-phosphate from pyridoxamine 5'-phosphate: step 1/1.</text>
</comment>
<evidence type="ECO:0000256" key="3">
    <source>
        <dbReference type="ARBA" id="ARBA00005037"/>
    </source>
</evidence>
<keyword evidence="6" id="KW-0288">FMN</keyword>
<dbReference type="UniPathway" id="UPA01068">
    <property type="reaction ID" value="UER00304"/>
</dbReference>
<evidence type="ECO:0000256" key="8">
    <source>
        <dbReference type="SAM" id="MobiDB-lite"/>
    </source>
</evidence>
<dbReference type="InterPro" id="IPR019740">
    <property type="entry name" value="Pyridox_Oxase_CS"/>
</dbReference>
<protein>
    <recommendedName>
        <fullName evidence="4">pyridoxal 5'-phosphate synthase</fullName>
        <ecNumber evidence="4">1.4.3.5</ecNumber>
    </recommendedName>
</protein>
<dbReference type="EC" id="1.4.3.5" evidence="4"/>
<dbReference type="Pfam" id="PF01243">
    <property type="entry name" value="PNPOx_N"/>
    <property type="match status" value="1"/>
</dbReference>
<dbReference type="NCBIfam" id="NF004231">
    <property type="entry name" value="PRK05679.1"/>
    <property type="match status" value="1"/>
</dbReference>
<dbReference type="Gene3D" id="2.30.110.10">
    <property type="entry name" value="Electron Transport, Fmn-binding Protein, Chain A"/>
    <property type="match status" value="1"/>
</dbReference>
<comment type="caution">
    <text evidence="11">The sequence shown here is derived from an EMBL/GenBank/DDBJ whole genome shotgun (WGS) entry which is preliminary data.</text>
</comment>
<dbReference type="Proteomes" id="UP000325313">
    <property type="component" value="Unassembled WGS sequence"/>
</dbReference>
<dbReference type="FunFam" id="2.30.110.10:FF:000098">
    <property type="entry name" value="Uncharacterized protein"/>
    <property type="match status" value="1"/>
</dbReference>
<feature type="domain" description="Pyridoxamine 5'-phosphate oxidase N-terminal" evidence="9">
    <location>
        <begin position="98"/>
        <end position="207"/>
    </location>
</feature>
<evidence type="ECO:0000256" key="4">
    <source>
        <dbReference type="ARBA" id="ARBA00012801"/>
    </source>
</evidence>
<evidence type="ECO:0000256" key="2">
    <source>
        <dbReference type="ARBA" id="ARBA00004738"/>
    </source>
</evidence>
<feature type="region of interest" description="Disordered" evidence="8">
    <location>
        <begin position="26"/>
        <end position="51"/>
    </location>
</feature>
<dbReference type="PROSITE" id="PS01064">
    <property type="entry name" value="PYRIDOX_OXIDASE"/>
    <property type="match status" value="1"/>
</dbReference>
<reference evidence="11 12" key="1">
    <citation type="submission" date="2019-05" db="EMBL/GenBank/DDBJ databases">
        <title>Emergence of the Ug99 lineage of the wheat stem rust pathogen through somatic hybridization.</title>
        <authorList>
            <person name="Li F."/>
            <person name="Upadhyaya N.M."/>
            <person name="Sperschneider J."/>
            <person name="Matny O."/>
            <person name="Nguyen-Phuc H."/>
            <person name="Mago R."/>
            <person name="Raley C."/>
            <person name="Miller M.E."/>
            <person name="Silverstein K.A.T."/>
            <person name="Henningsen E."/>
            <person name="Hirsch C.D."/>
            <person name="Visser B."/>
            <person name="Pretorius Z.A."/>
            <person name="Steffenson B.J."/>
            <person name="Schwessinger B."/>
            <person name="Dodds P.N."/>
            <person name="Figueroa M."/>
        </authorList>
    </citation>
    <scope>NUCLEOTIDE SEQUENCE [LARGE SCALE GENOMIC DNA]</scope>
    <source>
        <strain evidence="11 12">Ug99</strain>
    </source>
</reference>
<comment type="pathway">
    <text evidence="3">Cofactor metabolism; pyridoxal 5'-phosphate salvage; pyridoxal 5'-phosphate from pyridoxine 5'-phosphate: step 1/1.</text>
</comment>
<evidence type="ECO:0000256" key="1">
    <source>
        <dbReference type="ARBA" id="ARBA00001917"/>
    </source>
</evidence>
<dbReference type="GO" id="GO:0004733">
    <property type="term" value="F:pyridoxamine phosphate oxidase activity"/>
    <property type="evidence" value="ECO:0007669"/>
    <property type="project" value="UniProtKB-EC"/>
</dbReference>
<evidence type="ECO:0000313" key="11">
    <source>
        <dbReference type="EMBL" id="KAA1107862.1"/>
    </source>
</evidence>
<evidence type="ECO:0000256" key="5">
    <source>
        <dbReference type="ARBA" id="ARBA00022630"/>
    </source>
</evidence>
<dbReference type="InterPro" id="IPR019576">
    <property type="entry name" value="Pyridoxamine_oxidase_dimer_C"/>
</dbReference>
<dbReference type="InterPro" id="IPR012349">
    <property type="entry name" value="Split_barrel_FMN-bd"/>
</dbReference>
<evidence type="ECO:0000313" key="12">
    <source>
        <dbReference type="Proteomes" id="UP000325313"/>
    </source>
</evidence>
<sequence length="293" mass="33258">MFPATPLIGRLRPSTNRLTLRSISPVHHHHHQPKTDQHARSGGGAGGGRRRIRMSSTVTEITRHQQYHSAGLEEQDLEGAEPLELFKRWFEDAQRSGLVEEPEAMCLSTGLPTGEVSSRFVLLKKIEPAAGLVFFTNYDSRKAQEIRRNAHVSAAFYWGPLHQQIRICGKAEKIPEEESQRYFDGRPLGSRIGAWASPQSSPLESRAHLLDLVASHEARFELQPGSIDRHPPSQQDLHTLIPRPDYWGGFRIIPNEIEFWVGRPNRLHDRFVFKRSLDGLAPSSPWTRQRLAP</sequence>
<dbReference type="InterPro" id="IPR000659">
    <property type="entry name" value="Pyridox_Oxase"/>
</dbReference>
<dbReference type="SUPFAM" id="SSF50475">
    <property type="entry name" value="FMN-binding split barrel"/>
    <property type="match status" value="1"/>
</dbReference>
<keyword evidence="7" id="KW-0560">Oxidoreductase</keyword>
<keyword evidence="5" id="KW-0285">Flavoprotein</keyword>
<dbReference type="NCBIfam" id="TIGR00558">
    <property type="entry name" value="pdxH"/>
    <property type="match status" value="1"/>
</dbReference>
<organism evidence="11 12">
    <name type="scientific">Puccinia graminis f. sp. tritici</name>
    <dbReference type="NCBI Taxonomy" id="56615"/>
    <lineage>
        <taxon>Eukaryota</taxon>
        <taxon>Fungi</taxon>
        <taxon>Dikarya</taxon>
        <taxon>Basidiomycota</taxon>
        <taxon>Pucciniomycotina</taxon>
        <taxon>Pucciniomycetes</taxon>
        <taxon>Pucciniales</taxon>
        <taxon>Pucciniaceae</taxon>
        <taxon>Puccinia</taxon>
    </lineage>
</organism>
<dbReference type="EMBL" id="VDEP01000307">
    <property type="protein sequence ID" value="KAA1107862.1"/>
    <property type="molecule type" value="Genomic_DNA"/>
</dbReference>
<proteinExistence type="inferred from homology"/>
<dbReference type="GO" id="GO:0008615">
    <property type="term" value="P:pyridoxine biosynthetic process"/>
    <property type="evidence" value="ECO:0007669"/>
    <property type="project" value="InterPro"/>
</dbReference>
<comment type="cofactor">
    <cofactor evidence="1">
        <name>FMN</name>
        <dbReference type="ChEBI" id="CHEBI:58210"/>
    </cofactor>
</comment>
<dbReference type="AlphaFoldDB" id="A0A5B0Q449"/>
<dbReference type="HAMAP" id="MF_01629">
    <property type="entry name" value="PdxH"/>
    <property type="match status" value="1"/>
</dbReference>
<gene>
    <name evidence="11" type="ORF">PGTUg99_027440</name>
</gene>
<name>A0A5B0Q449_PUCGR</name>
<dbReference type="GO" id="GO:0010181">
    <property type="term" value="F:FMN binding"/>
    <property type="evidence" value="ECO:0007669"/>
    <property type="project" value="InterPro"/>
</dbReference>